<dbReference type="STRING" id="1381081.BIY22_02110"/>
<organism evidence="1 4">
    <name type="scientific">Vibrio panuliri</name>
    <dbReference type="NCBI Taxonomy" id="1381081"/>
    <lineage>
        <taxon>Bacteria</taxon>
        <taxon>Pseudomonadati</taxon>
        <taxon>Pseudomonadota</taxon>
        <taxon>Gammaproteobacteria</taxon>
        <taxon>Vibrionales</taxon>
        <taxon>Vibrionaceae</taxon>
        <taxon>Vibrio</taxon>
    </lineage>
</organism>
<dbReference type="SUPFAM" id="SSF48452">
    <property type="entry name" value="TPR-like"/>
    <property type="match status" value="1"/>
</dbReference>
<protein>
    <recommendedName>
        <fullName evidence="5">TPR repeats containing protein</fullName>
    </recommendedName>
</protein>
<evidence type="ECO:0008006" key="5">
    <source>
        <dbReference type="Google" id="ProtNLM"/>
    </source>
</evidence>
<name>A0A1Q9HR46_9VIBR</name>
<dbReference type="Gene3D" id="1.25.40.10">
    <property type="entry name" value="Tetratricopeptide repeat domain"/>
    <property type="match status" value="2"/>
</dbReference>
<evidence type="ECO:0000313" key="3">
    <source>
        <dbReference type="Proteomes" id="UP000186039"/>
    </source>
</evidence>
<dbReference type="EMBL" id="MJMH01000051">
    <property type="protein sequence ID" value="OLQ95952.1"/>
    <property type="molecule type" value="Genomic_DNA"/>
</dbReference>
<comment type="caution">
    <text evidence="1">The sequence shown here is derived from an EMBL/GenBank/DDBJ whole genome shotgun (WGS) entry which is preliminary data.</text>
</comment>
<accession>A0A1Q9HR46</accession>
<evidence type="ECO:0000313" key="4">
    <source>
        <dbReference type="Proteomes" id="UP000186313"/>
    </source>
</evidence>
<dbReference type="InterPro" id="IPR011990">
    <property type="entry name" value="TPR-like_helical_dom_sf"/>
</dbReference>
<dbReference type="Proteomes" id="UP000186039">
    <property type="component" value="Unassembled WGS sequence"/>
</dbReference>
<reference evidence="3 4" key="1">
    <citation type="submission" date="2016-09" db="EMBL/GenBank/DDBJ databases">
        <title>Genomic Taxonomy of the Vibrionaceae.</title>
        <authorList>
            <person name="Gonzalez-Castillo A."/>
            <person name="Gomez-Gil B."/>
            <person name="Enciso-Ibarra K."/>
        </authorList>
    </citation>
    <scope>NUCLEOTIDE SEQUENCE [LARGE SCALE GENOMIC DNA]</scope>
    <source>
        <strain evidence="2 3">CAIM 1902</strain>
        <strain evidence="1 4">CAIM 703</strain>
    </source>
</reference>
<dbReference type="InterPro" id="IPR019734">
    <property type="entry name" value="TPR_rpt"/>
</dbReference>
<evidence type="ECO:0000313" key="2">
    <source>
        <dbReference type="EMBL" id="OLQ95952.1"/>
    </source>
</evidence>
<dbReference type="EMBL" id="MJMJ01000001">
    <property type="protein sequence ID" value="OLQ93306.1"/>
    <property type="molecule type" value="Genomic_DNA"/>
</dbReference>
<evidence type="ECO:0000313" key="1">
    <source>
        <dbReference type="EMBL" id="OLQ93306.1"/>
    </source>
</evidence>
<dbReference type="AlphaFoldDB" id="A0A1Q9HR46"/>
<sequence>MDKSQHLLTHEIDKLRSRIESEPLQVLKAAEACADRAYKMLYPEGAIQSLIIMSRCYWSLMDYRKGLKRIREAYNKLGQIDNDDSLPEILHVHALQYWGQAKYYSAQQYWIRSLEQSALVDDAEIQIESLIGLGNIWRVLREYAPAKETHELAVKVANNRRIEWLEGKARILLAWDHYLLSNYIDMLSILDGAEEALQYHHDSTWHAEIWDFRGLALLGLERIEDADEAVTKAQRLVDQNNLVWMKAHSYVSRARLELMRKQPNKSSELLRLAEKAANSFEDGELLSQIYYQQSKVAEEVGDYKIALEAFKQYRSHSVNMMREQTIREGNDKARESKRILEKRALKLINRIRGQYEYDPDKHMSQVVSENYWWEQLVLFKTQLKQANYTVIVIHHTDGECLDVCMELAHTLCNQNDLLSRLSPERLGLLIGEKGEQASKVHDVLSKMVEIYPWRRRGLPAEAPNIELHDILSFPFTLEQLEQQELLCFDGDTTSVKEEQ</sequence>
<dbReference type="RefSeq" id="WP_075705945.1">
    <property type="nucleotide sequence ID" value="NZ_AP019655.1"/>
</dbReference>
<keyword evidence="3" id="KW-1185">Reference proteome</keyword>
<gene>
    <name evidence="2" type="ORF">BIY20_20520</name>
    <name evidence="1" type="ORF">BIY22_02110</name>
</gene>
<dbReference type="Proteomes" id="UP000186313">
    <property type="component" value="Unassembled WGS sequence"/>
</dbReference>
<dbReference type="OrthoDB" id="5903759at2"/>
<dbReference type="SMART" id="SM00028">
    <property type="entry name" value="TPR"/>
    <property type="match status" value="4"/>
</dbReference>
<proteinExistence type="predicted"/>